<dbReference type="VEuPathDB" id="FungiDB:JI435_059840"/>
<dbReference type="AlphaFoldDB" id="A0A7U2I9G6"/>
<gene>
    <name evidence="2" type="ORF">JI435_059840</name>
</gene>
<accession>A0A7U2I9G6</accession>
<evidence type="ECO:0000313" key="3">
    <source>
        <dbReference type="Proteomes" id="UP000663193"/>
    </source>
</evidence>
<dbReference type="OrthoDB" id="5354164at2759"/>
<evidence type="ECO:0000313" key="2">
    <source>
        <dbReference type="EMBL" id="QRD05710.1"/>
    </source>
</evidence>
<dbReference type="EMBL" id="CP069041">
    <property type="protein sequence ID" value="QRD05710.1"/>
    <property type="molecule type" value="Genomic_DNA"/>
</dbReference>
<evidence type="ECO:0000256" key="1">
    <source>
        <dbReference type="SAM" id="MobiDB-lite"/>
    </source>
</evidence>
<protein>
    <submittedName>
        <fullName evidence="2">Uncharacterized protein</fullName>
    </submittedName>
</protein>
<reference evidence="3" key="1">
    <citation type="journal article" date="2021" name="BMC Genomics">
        <title>Chromosome-level genome assembly and manually-curated proteome of model necrotroph Parastagonospora nodorum Sn15 reveals a genome-wide trove of candidate effector homologs, and redundancy of virulence-related functions within an accessory chromosome.</title>
        <authorList>
            <person name="Bertazzoni S."/>
            <person name="Jones D.A.B."/>
            <person name="Phan H.T."/>
            <person name="Tan K.-C."/>
            <person name="Hane J.K."/>
        </authorList>
    </citation>
    <scope>NUCLEOTIDE SEQUENCE [LARGE SCALE GENOMIC DNA]</scope>
    <source>
        <strain evidence="3">SN15 / ATCC MYA-4574 / FGSC 10173)</strain>
    </source>
</reference>
<proteinExistence type="predicted"/>
<organism evidence="2 3">
    <name type="scientific">Phaeosphaeria nodorum (strain SN15 / ATCC MYA-4574 / FGSC 10173)</name>
    <name type="common">Glume blotch fungus</name>
    <name type="synonym">Parastagonospora nodorum</name>
    <dbReference type="NCBI Taxonomy" id="321614"/>
    <lineage>
        <taxon>Eukaryota</taxon>
        <taxon>Fungi</taxon>
        <taxon>Dikarya</taxon>
        <taxon>Ascomycota</taxon>
        <taxon>Pezizomycotina</taxon>
        <taxon>Dothideomycetes</taxon>
        <taxon>Pleosporomycetidae</taxon>
        <taxon>Pleosporales</taxon>
        <taxon>Pleosporineae</taxon>
        <taxon>Phaeosphaeriaceae</taxon>
        <taxon>Parastagonospora</taxon>
    </lineage>
</organism>
<sequence>MSFGRLQAALTAATSEVTLAAANINFDFTLVKIEAPQEYTQLGSLLPTAKKSEAESGSTHVTARRLGTLFDGVCPHTPNLIKAYGTRVSEISTIANDQISSHYKDSIFGAHSGVDGTTIWAAATSSNASLHVHLLACMLARIFEASEAVSIWVELEKERRLDIAGRFDRGENVQFSLASAAAQNPISKQQLADWDSSARAWLRTADEVKRNESRQLHTLLKDLNLAVNEQTKVYPSVIEAWKNALNMMEDLVCGRPQAVQDGSVILGLSAWHLYPPLVVFGGQNFRVNMDDRLVKPGGELSIGLSSSIKTKDTLVYWCLSLAHLRHYGKPVRTEGRIQEDPTRCSFQEFMYGVIGAITNRWQIPSQDTLSTMKFFALVHMSFDEANAVAGRYEWVALLGRTAKDYLGASEVDAAGAERIFQLGRRRSELFIGPIQFEAGHNRKQDGGYITGDPRYLGLLDANVLTGVTGLEVESLIELLRHKLQRDPTIRCADYLIQYKSGVSRKRKAKHSGGRHSDSADAEMEDDDDLSNHNQSCYAYATVSPTWDHRFRFITNENTGDTDEKLSRMQHRWVNEGSHAIPLTERIHTLNANHLRRNGFDLMLTDMSSTAQCKYSWVFGDMETAAVFVREGSKPIVQSSFHVDDFVHCHKKGLLSHTKIMSHVMKHGFPSSVANMLGALSTVDGIYEKLSGATVSLKCFEKPLLESKWYNWSSLHRGATRRKLALAIVSYFDSGSCDLDPEDLDQVIAVSTGDSIYVPAQLVCDPLKRHQPHVLKRILGNIGKPGVVLLNPPQGPMMRDLEFTSVSMPKFDGTKQDCFGATSLHLSFTGLHMPMYDTNVKVGRDSQVSILESVMSVRDRGNWVADINILDALSTDFDFKPVLNRTCRHEQTQASFAGVYSIESWDDILDHPVDKFVVRTHGNWAARLAAYSVLAQAMKEKGRSGRITVCEPDTCWQCLFRASSRGGYLLHGFID</sequence>
<feature type="region of interest" description="Disordered" evidence="1">
    <location>
        <begin position="505"/>
        <end position="527"/>
    </location>
</feature>
<name>A0A7U2I9G6_PHANO</name>
<keyword evidence="3" id="KW-1185">Reference proteome</keyword>
<dbReference type="Proteomes" id="UP000663193">
    <property type="component" value="Chromosome 19"/>
</dbReference>